<keyword evidence="4" id="KW-1185">Reference proteome</keyword>
<sequence>MNTSKKSALVAALVVATMSVAQAAELGLSPDWSNGTSGNSALVVSSNSDNLAYRSLDAVFSGNEVFLSVNMALSPSSSFAANDFVSLWLDNALTGAHTSVPNFGIKADLSGTNDVFARSTGTSGSAVSGSNLVAGQSFTLLARVYKSTAAGNYDGIQLWFNPTASDSLASADASFSGNSGISSFSAIGLRTANLDAGDSVSVSNLKVGTAFADVSPVPEPSTTAMLLAGLGMMGFIARRRLSV</sequence>
<feature type="chain" id="PRO_5047222664" evidence="1">
    <location>
        <begin position="24"/>
        <end position="243"/>
    </location>
</feature>
<organism evidence="3 4">
    <name type="scientific">Uliginosibacterium flavum</name>
    <dbReference type="NCBI Taxonomy" id="1396831"/>
    <lineage>
        <taxon>Bacteria</taxon>
        <taxon>Pseudomonadati</taxon>
        <taxon>Pseudomonadota</taxon>
        <taxon>Betaproteobacteria</taxon>
        <taxon>Rhodocyclales</taxon>
        <taxon>Zoogloeaceae</taxon>
        <taxon>Uliginosibacterium</taxon>
    </lineage>
</organism>
<dbReference type="EMBL" id="JBEWZI010000013">
    <property type="protein sequence ID" value="MET7015087.1"/>
    <property type="molecule type" value="Genomic_DNA"/>
</dbReference>
<feature type="domain" description="Ice-binding protein C-terminal" evidence="2">
    <location>
        <begin position="216"/>
        <end position="240"/>
    </location>
</feature>
<accession>A0ABV2TPZ8</accession>
<evidence type="ECO:0000256" key="1">
    <source>
        <dbReference type="SAM" id="SignalP"/>
    </source>
</evidence>
<evidence type="ECO:0000259" key="2">
    <source>
        <dbReference type="Pfam" id="PF07589"/>
    </source>
</evidence>
<dbReference type="InterPro" id="IPR013424">
    <property type="entry name" value="Ice-binding_C"/>
</dbReference>
<protein>
    <submittedName>
        <fullName evidence="3">PEP-CTERM sorting domain-containing protein</fullName>
    </submittedName>
</protein>
<evidence type="ECO:0000313" key="3">
    <source>
        <dbReference type="EMBL" id="MET7015087.1"/>
    </source>
</evidence>
<evidence type="ECO:0000313" key="4">
    <source>
        <dbReference type="Proteomes" id="UP001549691"/>
    </source>
</evidence>
<name>A0ABV2TPZ8_9RHOO</name>
<feature type="signal peptide" evidence="1">
    <location>
        <begin position="1"/>
        <end position="23"/>
    </location>
</feature>
<reference evidence="3 4" key="1">
    <citation type="submission" date="2024-07" db="EMBL/GenBank/DDBJ databases">
        <title>Uliginosibacterium flavum JJ3220;KACC:17644.</title>
        <authorList>
            <person name="Kim M.K."/>
        </authorList>
    </citation>
    <scope>NUCLEOTIDE SEQUENCE [LARGE SCALE GENOMIC DNA]</scope>
    <source>
        <strain evidence="3 4">KACC:17644</strain>
    </source>
</reference>
<comment type="caution">
    <text evidence="3">The sequence shown here is derived from an EMBL/GenBank/DDBJ whole genome shotgun (WGS) entry which is preliminary data.</text>
</comment>
<gene>
    <name evidence="3" type="ORF">ABXR19_12865</name>
</gene>
<dbReference type="Pfam" id="PF07589">
    <property type="entry name" value="PEP-CTERM"/>
    <property type="match status" value="1"/>
</dbReference>
<dbReference type="Proteomes" id="UP001549691">
    <property type="component" value="Unassembled WGS sequence"/>
</dbReference>
<dbReference type="NCBIfam" id="TIGR02595">
    <property type="entry name" value="PEP_CTERM"/>
    <property type="match status" value="1"/>
</dbReference>
<proteinExistence type="predicted"/>
<dbReference type="RefSeq" id="WP_354601549.1">
    <property type="nucleotide sequence ID" value="NZ_JBEWZI010000013.1"/>
</dbReference>
<keyword evidence="1" id="KW-0732">Signal</keyword>